<feature type="domain" description="YdhG-like" evidence="1">
    <location>
        <begin position="20"/>
        <end position="111"/>
    </location>
</feature>
<gene>
    <name evidence="2" type="ORF">CSW08_02825</name>
</gene>
<name>A0A2N3HNH4_9FLAO</name>
<dbReference type="EMBL" id="PJEO01000013">
    <property type="protein sequence ID" value="PKQ46481.1"/>
    <property type="molecule type" value="Genomic_DNA"/>
</dbReference>
<accession>A0A2N3HNH4</accession>
<dbReference type="Proteomes" id="UP000233435">
    <property type="component" value="Unassembled WGS sequence"/>
</dbReference>
<organism evidence="2 3">
    <name type="scientific">Confluentibacter flavum</name>
    <dbReference type="NCBI Taxonomy" id="1909700"/>
    <lineage>
        <taxon>Bacteria</taxon>
        <taxon>Pseudomonadati</taxon>
        <taxon>Bacteroidota</taxon>
        <taxon>Flavobacteriia</taxon>
        <taxon>Flavobacteriales</taxon>
        <taxon>Flavobacteriaceae</taxon>
        <taxon>Confluentibacter</taxon>
    </lineage>
</organism>
<protein>
    <recommendedName>
        <fullName evidence="1">YdhG-like domain-containing protein</fullName>
    </recommendedName>
</protein>
<proteinExistence type="predicted"/>
<evidence type="ECO:0000313" key="3">
    <source>
        <dbReference type="Proteomes" id="UP000233435"/>
    </source>
</evidence>
<reference evidence="2 3" key="1">
    <citation type="submission" date="2017-12" db="EMBL/GenBank/DDBJ databases">
        <title>Confluentibacter flavum sp. nov., isolated from the saline lake.</title>
        <authorList>
            <person name="Yu L."/>
        </authorList>
    </citation>
    <scope>NUCLEOTIDE SEQUENCE [LARGE SCALE GENOMIC DNA]</scope>
    <source>
        <strain evidence="2 3">3B</strain>
    </source>
</reference>
<dbReference type="SUPFAM" id="SSF159888">
    <property type="entry name" value="YdhG-like"/>
    <property type="match status" value="1"/>
</dbReference>
<dbReference type="Gene3D" id="3.90.1150.200">
    <property type="match status" value="1"/>
</dbReference>
<dbReference type="AlphaFoldDB" id="A0A2N3HNH4"/>
<keyword evidence="3" id="KW-1185">Reference proteome</keyword>
<dbReference type="OrthoDB" id="115213at2"/>
<dbReference type="RefSeq" id="WP_106658396.1">
    <property type="nucleotide sequence ID" value="NZ_PJEO01000013.1"/>
</dbReference>
<sequence>MKKGINTVEDYITKFPKNVQNKLQLVRKTILKNAPNAIESISYGMPAYKLNKKPLVYFGGFTKHIGFYATPTGHQKFESQLSKYKQGKGSVQFPLSEDLPVDLITEIVVFRVNENNQK</sequence>
<comment type="caution">
    <text evidence="2">The sequence shown here is derived from an EMBL/GenBank/DDBJ whole genome shotgun (WGS) entry which is preliminary data.</text>
</comment>
<evidence type="ECO:0000259" key="1">
    <source>
        <dbReference type="Pfam" id="PF08818"/>
    </source>
</evidence>
<dbReference type="Pfam" id="PF08818">
    <property type="entry name" value="DUF1801"/>
    <property type="match status" value="1"/>
</dbReference>
<evidence type="ECO:0000313" key="2">
    <source>
        <dbReference type="EMBL" id="PKQ46481.1"/>
    </source>
</evidence>
<dbReference type="InterPro" id="IPR014922">
    <property type="entry name" value="YdhG-like"/>
</dbReference>